<dbReference type="KEGG" id="bna:106389617"/>
<evidence type="ECO:0000256" key="1">
    <source>
        <dbReference type="SAM" id="MobiDB-lite"/>
    </source>
</evidence>
<reference evidence="3 4" key="2">
    <citation type="submission" date="2021-05" db="EMBL/GenBank/DDBJ databases">
        <title>Genome Assembly of Synthetic Allotetraploid Brassica napus Reveals Homoeologous Exchanges between Subgenomes.</title>
        <authorList>
            <person name="Davis J.T."/>
        </authorList>
    </citation>
    <scope>NUCLEOTIDE SEQUENCE [LARGE SCALE GENOMIC DNA]</scope>
    <source>
        <strain evidence="4">cv. Da-Ae</strain>
        <tissue evidence="3">Seedling</tissue>
    </source>
</reference>
<keyword evidence="4" id="KW-1185">Reference proteome</keyword>
<name>A0A816KDC8_BRANA</name>
<proteinExistence type="predicted"/>
<dbReference type="Proteomes" id="UP001295469">
    <property type="component" value="Chromosome C02"/>
</dbReference>
<gene>
    <name evidence="2" type="ORF">DARMORV10_C02P34410.1</name>
    <name evidence="3" type="ORF">HID58_047615</name>
</gene>
<dbReference type="AlphaFoldDB" id="A0A816KDC8"/>
<feature type="compositionally biased region" description="Basic and acidic residues" evidence="1">
    <location>
        <begin position="322"/>
        <end position="342"/>
    </location>
</feature>
<feature type="region of interest" description="Disordered" evidence="1">
    <location>
        <begin position="185"/>
        <end position="247"/>
    </location>
</feature>
<dbReference type="PANTHER" id="PTHR34194:SF18">
    <property type="entry name" value="BNAA02G18490D PROTEIN"/>
    <property type="match status" value="1"/>
</dbReference>
<dbReference type="EMBL" id="JAGKQM010000012">
    <property type="protein sequence ID" value="KAH0898047.1"/>
    <property type="molecule type" value="Genomic_DNA"/>
</dbReference>
<protein>
    <submittedName>
        <fullName evidence="2">(rape) hypothetical protein</fullName>
    </submittedName>
</protein>
<dbReference type="Proteomes" id="UP000824890">
    <property type="component" value="Unassembled WGS sequence"/>
</dbReference>
<dbReference type="OrthoDB" id="298344at2759"/>
<sequence length="558" mass="64289">MRKPNSSKVGRKVVKKTLIALGRMLALRGGGGEVDSSRKSLNALAAGGGSNMQIVCVDADCASGLEYDLDYMKYLTIFKESHQYMLEGEASPLRIMYTADKEVDDEKLRGRRRSKPPLVSNVSKKLKTGGARREDHNKSTVFRKEVVLRGRKIAMTKTTIKAEKEASLRGRKKIALSKNTIKLEPKCNHGKDTKQEKEVSLHKNAMKVERKSDAKDTHQEKEVSRRGRKPKNWNKLDNEESRRRRNAIFRASKRLKAEKIITMVNSKDAPQGKKSCVTKSDFKACKKENEESNSEKRKSKPHEIFRASKRLKTDQNLVNNKLKKEESVNKDKAKPKATSHVKDSLLHSFKPHKKVENEVSSRRTLMDKSYEYFIAFLRNSVTVIEVKPEKALVPLSDPDIIAVSNCPFSDGGPSPFEANKDGKVIDLEDRIEPEDMFNSTFSKKLLEILRQPYDKNEFKQRLFEASQKKQLTRSRQLRDGREIEYNVDHQLGPSYFDRYPDFKRVFRRSRCAKDDHRALNLLRGFFFYFENIVLEGAFKPWLHEARVMRECKDIVCIK</sequence>
<evidence type="ECO:0000313" key="3">
    <source>
        <dbReference type="EMBL" id="KAH0898047.1"/>
    </source>
</evidence>
<evidence type="ECO:0000313" key="4">
    <source>
        <dbReference type="Proteomes" id="UP000824890"/>
    </source>
</evidence>
<feature type="compositionally biased region" description="Basic and acidic residues" evidence="1">
    <location>
        <begin position="285"/>
        <end position="306"/>
    </location>
</feature>
<reference evidence="2" key="1">
    <citation type="submission" date="2021-01" db="EMBL/GenBank/DDBJ databases">
        <authorList>
            <consortium name="Genoscope - CEA"/>
            <person name="William W."/>
        </authorList>
    </citation>
    <scope>NUCLEOTIDE SEQUENCE</scope>
</reference>
<feature type="region of interest" description="Disordered" evidence="1">
    <location>
        <begin position="285"/>
        <end position="342"/>
    </location>
</feature>
<organism evidence="2">
    <name type="scientific">Brassica napus</name>
    <name type="common">Rape</name>
    <dbReference type="NCBI Taxonomy" id="3708"/>
    <lineage>
        <taxon>Eukaryota</taxon>
        <taxon>Viridiplantae</taxon>
        <taxon>Streptophyta</taxon>
        <taxon>Embryophyta</taxon>
        <taxon>Tracheophyta</taxon>
        <taxon>Spermatophyta</taxon>
        <taxon>Magnoliopsida</taxon>
        <taxon>eudicotyledons</taxon>
        <taxon>Gunneridae</taxon>
        <taxon>Pentapetalae</taxon>
        <taxon>rosids</taxon>
        <taxon>malvids</taxon>
        <taxon>Brassicales</taxon>
        <taxon>Brassicaceae</taxon>
        <taxon>Brassiceae</taxon>
        <taxon>Brassica</taxon>
    </lineage>
</organism>
<dbReference type="EMBL" id="HG994366">
    <property type="protein sequence ID" value="CAF1913155.1"/>
    <property type="molecule type" value="Genomic_DNA"/>
</dbReference>
<evidence type="ECO:0000313" key="2">
    <source>
        <dbReference type="EMBL" id="CAF1913155.1"/>
    </source>
</evidence>
<dbReference type="PANTHER" id="PTHR34194">
    <property type="entry name" value="F14J8.16 PROTEIN"/>
    <property type="match status" value="1"/>
</dbReference>
<accession>A0A816KDC8</accession>
<feature type="region of interest" description="Disordered" evidence="1">
    <location>
        <begin position="106"/>
        <end position="136"/>
    </location>
</feature>
<feature type="compositionally biased region" description="Basic and acidic residues" evidence="1">
    <location>
        <begin position="185"/>
        <end position="225"/>
    </location>
</feature>